<sequence length="629" mass="67997">MQAVAAKETLFTASGVEKSFGRTRALADASITLRRGEIHALLGANGAGKSTLSRVICGQILPDAGDIAFRGKPFSIRRARDAIDAGISLVMQETSLAPDLSVVENIFLPELGRPGLTRFGEMRRKAEDILSRLGQRAQLPLDGDVRALSAAQRQLVEIAKALALESDLIIFDEPTASLSPGEVERLFDIMVKLRDEGRALAFVSHRLEEVFAVTDKVTVLREGRTVAADVATAKLTQTELIRHMVGRELSQIYMERAPSSHAEKPVVLEVENLKSAPLVRDVSFGLRRGEIVGLGGLVGAGRSETLETIFGLRRRDGGWVRLNGKPFAPRKPAQSIRAGIGFVPEDRRRQSIVPDLSVRENLLLAHLGAHRGFGLAYRQRDQKVRELLDMLGLPADRLLDASMLNFSGGMQQKIIIARWLMLDPAVILLDEPTKGVDIGTRSSIYAMLRAIADRGVAVLIVSSDFDELLGICERVVVISDGMSIADMPSAVLDEEKLTLLAAPRTSMERNVRFLRDLAATYRGAAFWGLIEDEKLFCLKVAVADDRASPGFGNGAAVDFSQTRIPAALAAAKSQFVAEAHGKLNTLIVDVAGSRGHAMGAAGLVLPCDIDPPDTARLAAAIQAHYAAHD</sequence>
<protein>
    <submittedName>
        <fullName evidence="8">Sugar ABC transporter ATP-binding protein</fullName>
    </submittedName>
</protein>
<dbReference type="Pfam" id="PF00005">
    <property type="entry name" value="ABC_tran"/>
    <property type="match status" value="2"/>
</dbReference>
<name>A0A3A5KPK8_9HYPH</name>
<keyword evidence="3" id="KW-0762">Sugar transport</keyword>
<dbReference type="InterPro" id="IPR017871">
    <property type="entry name" value="ABC_transporter-like_CS"/>
</dbReference>
<keyword evidence="9" id="KW-1185">Reference proteome</keyword>
<feature type="domain" description="ABC transporter" evidence="7">
    <location>
        <begin position="11"/>
        <end position="247"/>
    </location>
</feature>
<dbReference type="EMBL" id="QZWZ01000015">
    <property type="protein sequence ID" value="RJT36441.1"/>
    <property type="molecule type" value="Genomic_DNA"/>
</dbReference>
<evidence type="ECO:0000256" key="5">
    <source>
        <dbReference type="ARBA" id="ARBA00022741"/>
    </source>
</evidence>
<proteinExistence type="inferred from homology"/>
<dbReference type="PROSITE" id="PS50893">
    <property type="entry name" value="ABC_TRANSPORTER_2"/>
    <property type="match status" value="2"/>
</dbReference>
<dbReference type="CDD" id="cd03215">
    <property type="entry name" value="ABC_Carb_Monos_II"/>
    <property type="match status" value="1"/>
</dbReference>
<dbReference type="PANTHER" id="PTHR43790:SF9">
    <property type="entry name" value="GALACTOFURANOSE TRANSPORTER ATP-BINDING PROTEIN YTFR"/>
    <property type="match status" value="1"/>
</dbReference>
<dbReference type="InterPro" id="IPR003439">
    <property type="entry name" value="ABC_transporter-like_ATP-bd"/>
</dbReference>
<gene>
    <name evidence="8" type="ORF">D3227_19850</name>
</gene>
<evidence type="ECO:0000313" key="9">
    <source>
        <dbReference type="Proteomes" id="UP000272706"/>
    </source>
</evidence>
<dbReference type="PROSITE" id="PS00211">
    <property type="entry name" value="ABC_TRANSPORTER_1"/>
    <property type="match status" value="1"/>
</dbReference>
<dbReference type="PANTHER" id="PTHR43790">
    <property type="entry name" value="CARBOHYDRATE TRANSPORT ATP-BINDING PROTEIN MG119-RELATED"/>
    <property type="match status" value="1"/>
</dbReference>
<keyword evidence="2" id="KW-0813">Transport</keyword>
<feature type="domain" description="ABC transporter" evidence="7">
    <location>
        <begin position="262"/>
        <end position="505"/>
    </location>
</feature>
<dbReference type="AlphaFoldDB" id="A0A3A5KPK8"/>
<dbReference type="CDD" id="cd03216">
    <property type="entry name" value="ABC_Carb_Monos_I"/>
    <property type="match status" value="1"/>
</dbReference>
<dbReference type="OrthoDB" id="9805029at2"/>
<evidence type="ECO:0000313" key="8">
    <source>
        <dbReference type="EMBL" id="RJT36441.1"/>
    </source>
</evidence>
<dbReference type="GO" id="GO:0016887">
    <property type="term" value="F:ATP hydrolysis activity"/>
    <property type="evidence" value="ECO:0007669"/>
    <property type="project" value="InterPro"/>
</dbReference>
<keyword evidence="6 8" id="KW-0067">ATP-binding</keyword>
<comment type="similarity">
    <text evidence="1">Belongs to the ABC transporter superfamily.</text>
</comment>
<evidence type="ECO:0000256" key="3">
    <source>
        <dbReference type="ARBA" id="ARBA00022597"/>
    </source>
</evidence>
<evidence type="ECO:0000256" key="4">
    <source>
        <dbReference type="ARBA" id="ARBA00022737"/>
    </source>
</evidence>
<accession>A0A3A5KPK8</accession>
<dbReference type="Proteomes" id="UP000272706">
    <property type="component" value="Unassembled WGS sequence"/>
</dbReference>
<dbReference type="InterPro" id="IPR003593">
    <property type="entry name" value="AAA+_ATPase"/>
</dbReference>
<evidence type="ECO:0000256" key="1">
    <source>
        <dbReference type="ARBA" id="ARBA00005417"/>
    </source>
</evidence>
<dbReference type="GO" id="GO:0005524">
    <property type="term" value="F:ATP binding"/>
    <property type="evidence" value="ECO:0007669"/>
    <property type="project" value="UniProtKB-KW"/>
</dbReference>
<evidence type="ECO:0000259" key="7">
    <source>
        <dbReference type="PROSITE" id="PS50893"/>
    </source>
</evidence>
<dbReference type="SMART" id="SM00382">
    <property type="entry name" value="AAA"/>
    <property type="match status" value="2"/>
</dbReference>
<comment type="caution">
    <text evidence="8">The sequence shown here is derived from an EMBL/GenBank/DDBJ whole genome shotgun (WGS) entry which is preliminary data.</text>
</comment>
<evidence type="ECO:0000256" key="6">
    <source>
        <dbReference type="ARBA" id="ARBA00022840"/>
    </source>
</evidence>
<dbReference type="InterPro" id="IPR050107">
    <property type="entry name" value="ABC_carbohydrate_import_ATPase"/>
</dbReference>
<reference evidence="8 9" key="1">
    <citation type="submission" date="2018-09" db="EMBL/GenBank/DDBJ databases">
        <title>Mesorhizobium carmichaelinearum sp. nov. isolated from Carmichaelinea spp. root nodules in New Zealand.</title>
        <authorList>
            <person name="De Meyer S.E."/>
        </authorList>
    </citation>
    <scope>NUCLEOTIDE SEQUENCE [LARGE SCALE GENOMIC DNA]</scope>
    <source>
        <strain evidence="8 9">ICMP19557</strain>
    </source>
</reference>
<dbReference type="Gene3D" id="3.40.50.300">
    <property type="entry name" value="P-loop containing nucleotide triphosphate hydrolases"/>
    <property type="match status" value="2"/>
</dbReference>
<keyword evidence="4" id="KW-0677">Repeat</keyword>
<organism evidence="8 9">
    <name type="scientific">Mesorhizobium waimense</name>
    <dbReference type="NCBI Taxonomy" id="1300307"/>
    <lineage>
        <taxon>Bacteria</taxon>
        <taxon>Pseudomonadati</taxon>
        <taxon>Pseudomonadota</taxon>
        <taxon>Alphaproteobacteria</taxon>
        <taxon>Hyphomicrobiales</taxon>
        <taxon>Phyllobacteriaceae</taxon>
        <taxon>Mesorhizobium</taxon>
    </lineage>
</organism>
<dbReference type="InterPro" id="IPR027417">
    <property type="entry name" value="P-loop_NTPase"/>
</dbReference>
<dbReference type="SUPFAM" id="SSF52540">
    <property type="entry name" value="P-loop containing nucleoside triphosphate hydrolases"/>
    <property type="match status" value="2"/>
</dbReference>
<evidence type="ECO:0000256" key="2">
    <source>
        <dbReference type="ARBA" id="ARBA00022448"/>
    </source>
</evidence>
<keyword evidence="5" id="KW-0547">Nucleotide-binding</keyword>